<dbReference type="AlphaFoldDB" id="A0AAW9CNY5"/>
<evidence type="ECO:0000313" key="2">
    <source>
        <dbReference type="Proteomes" id="UP001272137"/>
    </source>
</evidence>
<name>A0AAW9CNY5_BURTH</name>
<accession>A0AAW9CNY5</accession>
<gene>
    <name evidence="1" type="ORF">C7S16_4897</name>
</gene>
<comment type="caution">
    <text evidence="1">The sequence shown here is derived from an EMBL/GenBank/DDBJ whole genome shotgun (WGS) entry which is preliminary data.</text>
</comment>
<dbReference type="EMBL" id="QXCT01000001">
    <property type="protein sequence ID" value="MDW9251877.1"/>
    <property type="molecule type" value="Genomic_DNA"/>
</dbReference>
<proteinExistence type="predicted"/>
<organism evidence="1 2">
    <name type="scientific">Burkholderia thailandensis</name>
    <dbReference type="NCBI Taxonomy" id="57975"/>
    <lineage>
        <taxon>Bacteria</taxon>
        <taxon>Pseudomonadati</taxon>
        <taxon>Pseudomonadota</taxon>
        <taxon>Betaproteobacteria</taxon>
        <taxon>Burkholderiales</taxon>
        <taxon>Burkholderiaceae</taxon>
        <taxon>Burkholderia</taxon>
        <taxon>pseudomallei group</taxon>
    </lineage>
</organism>
<protein>
    <submittedName>
        <fullName evidence="1">Uncharacterized protein</fullName>
    </submittedName>
</protein>
<reference evidence="1" key="1">
    <citation type="submission" date="2018-08" db="EMBL/GenBank/DDBJ databases">
        <title>Identification of Burkholderia cepacia strains that express a Burkholderia pseudomallei-like capsular polysaccharide.</title>
        <authorList>
            <person name="Burtnick M.N."/>
            <person name="Vongsouvath M."/>
            <person name="Newton P."/>
            <person name="Wuthiekanun V."/>
            <person name="Limmathurotsakul D."/>
            <person name="Brett P.J."/>
            <person name="Chantratita N."/>
            <person name="Dance D.A."/>
        </authorList>
    </citation>
    <scope>NUCLEOTIDE SEQUENCE</scope>
    <source>
        <strain evidence="1">SBXCC001</strain>
    </source>
</reference>
<evidence type="ECO:0000313" key="1">
    <source>
        <dbReference type="EMBL" id="MDW9251877.1"/>
    </source>
</evidence>
<dbReference type="Proteomes" id="UP001272137">
    <property type="component" value="Unassembled WGS sequence"/>
</dbReference>
<sequence length="49" mass="5643">MHARHPEAQEIKIDPYIFCKDRLCFHSRAAAAADMRLKPKKRPGARRPG</sequence>